<name>A0ACC1HE97_9FUNG</name>
<keyword evidence="2" id="KW-1185">Reference proteome</keyword>
<accession>A0ACC1HE97</accession>
<comment type="caution">
    <text evidence="1">The sequence shown here is derived from an EMBL/GenBank/DDBJ whole genome shotgun (WGS) entry which is preliminary data.</text>
</comment>
<dbReference type="EMBL" id="JAMZIH010005782">
    <property type="protein sequence ID" value="KAJ1674661.1"/>
    <property type="molecule type" value="Genomic_DNA"/>
</dbReference>
<evidence type="ECO:0000313" key="2">
    <source>
        <dbReference type="Proteomes" id="UP001145114"/>
    </source>
</evidence>
<reference evidence="1" key="1">
    <citation type="submission" date="2022-06" db="EMBL/GenBank/DDBJ databases">
        <title>Phylogenomic reconstructions and comparative analyses of Kickxellomycotina fungi.</title>
        <authorList>
            <person name="Reynolds N.K."/>
            <person name="Stajich J.E."/>
            <person name="Barry K."/>
            <person name="Grigoriev I.V."/>
            <person name="Crous P."/>
            <person name="Smith M.E."/>
        </authorList>
    </citation>
    <scope>NUCLEOTIDE SEQUENCE</scope>
    <source>
        <strain evidence="1">RSA 2271</strain>
    </source>
</reference>
<organism evidence="1 2">
    <name type="scientific">Spiromyces aspiralis</name>
    <dbReference type="NCBI Taxonomy" id="68401"/>
    <lineage>
        <taxon>Eukaryota</taxon>
        <taxon>Fungi</taxon>
        <taxon>Fungi incertae sedis</taxon>
        <taxon>Zoopagomycota</taxon>
        <taxon>Kickxellomycotina</taxon>
        <taxon>Kickxellomycetes</taxon>
        <taxon>Kickxellales</taxon>
        <taxon>Kickxellaceae</taxon>
        <taxon>Spiromyces</taxon>
    </lineage>
</organism>
<dbReference type="Proteomes" id="UP001145114">
    <property type="component" value="Unassembled WGS sequence"/>
</dbReference>
<protein>
    <submittedName>
        <fullName evidence="1">Uncharacterized protein</fullName>
    </submittedName>
</protein>
<gene>
    <name evidence="1" type="ORF">EV182_002826</name>
</gene>
<feature type="non-terminal residue" evidence="1">
    <location>
        <position position="268"/>
    </location>
</feature>
<evidence type="ECO:0000313" key="1">
    <source>
        <dbReference type="EMBL" id="KAJ1674661.1"/>
    </source>
</evidence>
<proteinExistence type="predicted"/>
<sequence length="268" mass="28840">MPVLIDGPANAAGQAWCLIDAYRRENALLSLATSPAIDLHAKAVANLVVDPKFSGKIPDYIQQSVTDDLTERGFDSVYLASVKFHGNGENLYNAIHAEPVALQAISCASHAFIGLSVSQDYAVMIAATAQEEMNAPENFFANPSPTYFSLPLSVPDPMPTINIKVKPANDSVLEFDIDPETTKVSDLKELISQKHKDAEPGKQRLIYSGRILKSTDDNNKLLSEYNVKDGNTIHLVVSKKEPAAAGTSGATTATASAQSQTTPQQQQQ</sequence>